<reference evidence="1 2" key="1">
    <citation type="journal article" date="2014" name="Genome Biol. Evol.">
        <title>The genome of the myxosporean Thelohanellus kitauei shows adaptations to nutrient acquisition within its fish host.</title>
        <authorList>
            <person name="Yang Y."/>
            <person name="Xiong J."/>
            <person name="Zhou Z."/>
            <person name="Huo F."/>
            <person name="Miao W."/>
            <person name="Ran C."/>
            <person name="Liu Y."/>
            <person name="Zhang J."/>
            <person name="Feng J."/>
            <person name="Wang M."/>
            <person name="Wang M."/>
            <person name="Wang L."/>
            <person name="Yao B."/>
        </authorList>
    </citation>
    <scope>NUCLEOTIDE SEQUENCE [LARGE SCALE GENOMIC DNA]</scope>
    <source>
        <strain evidence="1">Wuqing</strain>
    </source>
</reference>
<evidence type="ECO:0000313" key="1">
    <source>
        <dbReference type="EMBL" id="KII61909.1"/>
    </source>
</evidence>
<dbReference type="EMBL" id="JWZT01005181">
    <property type="protein sequence ID" value="KII61909.1"/>
    <property type="molecule type" value="Genomic_DNA"/>
</dbReference>
<comment type="caution">
    <text evidence="1">The sequence shown here is derived from an EMBL/GenBank/DDBJ whole genome shotgun (WGS) entry which is preliminary data.</text>
</comment>
<dbReference type="Proteomes" id="UP000031668">
    <property type="component" value="Unassembled WGS sequence"/>
</dbReference>
<protein>
    <submittedName>
        <fullName evidence="1">Uncharacterized protein</fullName>
    </submittedName>
</protein>
<organism evidence="1 2">
    <name type="scientific">Thelohanellus kitauei</name>
    <name type="common">Myxosporean</name>
    <dbReference type="NCBI Taxonomy" id="669202"/>
    <lineage>
        <taxon>Eukaryota</taxon>
        <taxon>Metazoa</taxon>
        <taxon>Cnidaria</taxon>
        <taxon>Myxozoa</taxon>
        <taxon>Myxosporea</taxon>
        <taxon>Bivalvulida</taxon>
        <taxon>Platysporina</taxon>
        <taxon>Myxobolidae</taxon>
        <taxon>Thelohanellus</taxon>
    </lineage>
</organism>
<proteinExistence type="predicted"/>
<evidence type="ECO:0000313" key="2">
    <source>
        <dbReference type="Proteomes" id="UP000031668"/>
    </source>
</evidence>
<name>A0A0C2MC18_THEKT</name>
<dbReference type="AlphaFoldDB" id="A0A0C2MC18"/>
<keyword evidence="2" id="KW-1185">Reference proteome</keyword>
<sequence>MIYGEETRFNIRIRICYGLNQNGQFEIITEVNSWLQNTTFGAEMKPPAFAEVWFTAEATTINPEPSGGQSPGETPLAFLFDAPSQELTESMVNEGMYSLPLETLTIQGCSVPQMYWVSAEASIILSLKIFSSLIVARSRIVFDFIAALLTRPFESQAITPSTTLGYTAEIDLCLKASKDPYGHPRASEESTRVSKHPEGKRALKIYSGVCDLVWVAIASGLFTFTAGRVELSRSVVLVDWLSYGQCKVGRVYFVINTVTYINSEPLPSP</sequence>
<gene>
    <name evidence="1" type="ORF">RF11_07402</name>
</gene>
<accession>A0A0C2MC18</accession>